<evidence type="ECO:0000259" key="1">
    <source>
        <dbReference type="Pfam" id="PF00534"/>
    </source>
</evidence>
<reference evidence="2 3" key="1">
    <citation type="submission" date="2023-11" db="EMBL/GenBank/DDBJ databases">
        <title>A Novel Polar Bacteriovorax (B. antarcticus) Isolated from the Biocrust in Antarctica.</title>
        <authorList>
            <person name="Mun W."/>
            <person name="Choi S.Y."/>
            <person name="Mitchell R.J."/>
        </authorList>
    </citation>
    <scope>NUCLEOTIDE SEQUENCE [LARGE SCALE GENOMIC DNA]</scope>
    <source>
        <strain evidence="2 3">PP10</strain>
    </source>
</reference>
<evidence type="ECO:0000313" key="3">
    <source>
        <dbReference type="Proteomes" id="UP001302274"/>
    </source>
</evidence>
<dbReference type="RefSeq" id="WP_323576447.1">
    <property type="nucleotide sequence ID" value="NZ_JAYGJQ010000002.1"/>
</dbReference>
<organism evidence="2 3">
    <name type="scientific">Bacteriovorax antarcticus</name>
    <dbReference type="NCBI Taxonomy" id="3088717"/>
    <lineage>
        <taxon>Bacteria</taxon>
        <taxon>Pseudomonadati</taxon>
        <taxon>Bdellovibrionota</taxon>
        <taxon>Bacteriovoracia</taxon>
        <taxon>Bacteriovoracales</taxon>
        <taxon>Bacteriovoracaceae</taxon>
        <taxon>Bacteriovorax</taxon>
    </lineage>
</organism>
<feature type="domain" description="Glycosyl transferase family 1" evidence="1">
    <location>
        <begin position="170"/>
        <end position="290"/>
    </location>
</feature>
<keyword evidence="3" id="KW-1185">Reference proteome</keyword>
<dbReference type="Proteomes" id="UP001302274">
    <property type="component" value="Unassembled WGS sequence"/>
</dbReference>
<dbReference type="EMBL" id="JAYGJQ010000002">
    <property type="protein sequence ID" value="MEA9356638.1"/>
    <property type="molecule type" value="Genomic_DNA"/>
</dbReference>
<name>A0ABU5VU94_9BACT</name>
<proteinExistence type="predicted"/>
<gene>
    <name evidence="2" type="ORF">SHI21_10500</name>
</gene>
<comment type="caution">
    <text evidence="2">The sequence shown here is derived from an EMBL/GenBank/DDBJ whole genome shotgun (WGS) entry which is preliminary data.</text>
</comment>
<dbReference type="Pfam" id="PF00534">
    <property type="entry name" value="Glycos_transf_1"/>
    <property type="match status" value="1"/>
</dbReference>
<dbReference type="PANTHER" id="PTHR46401:SF8">
    <property type="entry name" value="BLL6006 PROTEIN"/>
    <property type="match status" value="1"/>
</dbReference>
<dbReference type="PANTHER" id="PTHR46401">
    <property type="entry name" value="GLYCOSYLTRANSFERASE WBBK-RELATED"/>
    <property type="match status" value="1"/>
</dbReference>
<accession>A0ABU5VU94</accession>
<evidence type="ECO:0000313" key="2">
    <source>
        <dbReference type="EMBL" id="MEA9356638.1"/>
    </source>
</evidence>
<sequence length="317" mass="36993">MNKKTLDVIAYNIHTGGGRVVLHGFLKEKSQEYDSILCICDARLKFPSELYPKVQFLPIHSTIRERMDFEINIRKIIRKDSKVYFLGNLPPIKKITNKSTLFLQNRFLVDRPFFNFSGFKNLIQSAIELIWFKLFINHVSEIEVQTPIMAKKVKKSFNGKILLKNYFDYDELIPIKKSNEKSEYFIYISAAFPHKNHWMIVAALSILAKKNLYPKMIFTISPEENGSVIKKITKFQKKYKLNIDFLYNVPRSEVLEKLANAKALVWPSRFESCGLPILEAEYLKQKIILIENDFAPMKNHIPFKTTEELASVLEKAM</sequence>
<dbReference type="Gene3D" id="3.40.50.2000">
    <property type="entry name" value="Glycogen Phosphorylase B"/>
    <property type="match status" value="1"/>
</dbReference>
<dbReference type="InterPro" id="IPR001296">
    <property type="entry name" value="Glyco_trans_1"/>
</dbReference>
<dbReference type="SUPFAM" id="SSF53756">
    <property type="entry name" value="UDP-Glycosyltransferase/glycogen phosphorylase"/>
    <property type="match status" value="1"/>
</dbReference>
<protein>
    <submittedName>
        <fullName evidence="2">Glycosyltransferase</fullName>
    </submittedName>
</protein>